<keyword evidence="2 11" id="KW-0808">Transferase</keyword>
<dbReference type="GO" id="GO:0006261">
    <property type="term" value="P:DNA-templated DNA replication"/>
    <property type="evidence" value="ECO:0007669"/>
    <property type="project" value="TreeGrafter"/>
</dbReference>
<dbReference type="PRINTS" id="PR00300">
    <property type="entry name" value="CLPPROTEASEA"/>
</dbReference>
<comment type="function">
    <text evidence="11">DNA polymerase III is a complex, multichain enzyme responsible for most of the replicative synthesis in bacteria. This DNA polymerase also exhibits 3' to 5' exonuclease activity.</text>
</comment>
<dbReference type="InterPro" id="IPR001270">
    <property type="entry name" value="ClpA/B"/>
</dbReference>
<comment type="caution">
    <text evidence="14">The sequence shown here is derived from an EMBL/GenBank/DDBJ whole genome shotgun (WGS) entry which is preliminary data.</text>
</comment>
<keyword evidence="3 11" id="KW-0548">Nucleotidyltransferase</keyword>
<dbReference type="InterPro" id="IPR003593">
    <property type="entry name" value="AAA+_ATPase"/>
</dbReference>
<dbReference type="Proteomes" id="UP000675747">
    <property type="component" value="Unassembled WGS sequence"/>
</dbReference>
<feature type="compositionally biased region" description="Low complexity" evidence="12">
    <location>
        <begin position="397"/>
        <end position="421"/>
    </location>
</feature>
<dbReference type="NCBIfam" id="NF004046">
    <property type="entry name" value="PRK05563.1"/>
    <property type="match status" value="1"/>
</dbReference>
<evidence type="ECO:0000256" key="3">
    <source>
        <dbReference type="ARBA" id="ARBA00022695"/>
    </source>
</evidence>
<evidence type="ECO:0000256" key="8">
    <source>
        <dbReference type="ARBA" id="ARBA00022840"/>
    </source>
</evidence>
<keyword evidence="15" id="KW-1185">Reference proteome</keyword>
<sequence length="583" mass="61823">MSYLVLARKWRPKRFAELVGQEHVVRALSNALDTGRVHHAFLFTGTRGVGKTTIARIFAKSLNCERGVSAEPCGECAICQAVDAGRFVDLLEIDAASNTGVDDVREVIENAQYAPTRGRYKVYLVDEVHMLSKNAFNALLKTLEEPPEHVKFLLATTDPQKLPVTVLSRCLQFNLKRLDEGQIRGQMEKILGAEGLAAEGGAIGLLARGADGSLRDGLSLLDQAIAYTGGNLDEAGVRAMLGTVETARVEALLAALAAGDGPALMAEVETLAGYSPDFANVLEDVAAALHRLQLAQLVPGAADDADPALAQGLAPETVQLWYQMAVNGRRDLPWAPSPRAGFEMALLRMLAFRPADGAPSVRPQSPRGAARAAGTAVAPAATAMAAAPAATPAADAAAPARATAAPPDAPPRAAVPDPAGRAPERAVAEPEPAPAPPVAARAAVRLRGNDDWLDLLERCPVRGPARELAAHSSLIGFEHGVLRLSIPPADEYLVGDRLVRQFADCLAEELGQAPQIRFEIAEPAGEVETMHLRTQRQAGERQEQAERDFMADGTVQRLIQHYGAAVVPGSIAPIQSDAHPHEN</sequence>
<evidence type="ECO:0000256" key="9">
    <source>
        <dbReference type="ARBA" id="ARBA00022932"/>
    </source>
</evidence>
<dbReference type="GO" id="GO:0046872">
    <property type="term" value="F:metal ion binding"/>
    <property type="evidence" value="ECO:0007669"/>
    <property type="project" value="UniProtKB-KW"/>
</dbReference>
<dbReference type="InterPro" id="IPR050238">
    <property type="entry name" value="DNA_Rep/Repair_Clamp_Loader"/>
</dbReference>
<dbReference type="EC" id="2.7.7.7" evidence="11"/>
<dbReference type="EMBL" id="JAGQFT020000006">
    <property type="protein sequence ID" value="MBS7457647.1"/>
    <property type="molecule type" value="Genomic_DNA"/>
</dbReference>
<keyword evidence="6 11" id="KW-0547">Nucleotide-binding</keyword>
<dbReference type="GO" id="GO:0003887">
    <property type="term" value="F:DNA-directed DNA polymerase activity"/>
    <property type="evidence" value="ECO:0007669"/>
    <property type="project" value="UniProtKB-KW"/>
</dbReference>
<comment type="catalytic activity">
    <reaction evidence="10 11">
        <text>DNA(n) + a 2'-deoxyribonucleoside 5'-triphosphate = DNA(n+1) + diphosphate</text>
        <dbReference type="Rhea" id="RHEA:22508"/>
        <dbReference type="Rhea" id="RHEA-COMP:17339"/>
        <dbReference type="Rhea" id="RHEA-COMP:17340"/>
        <dbReference type="ChEBI" id="CHEBI:33019"/>
        <dbReference type="ChEBI" id="CHEBI:61560"/>
        <dbReference type="ChEBI" id="CHEBI:173112"/>
        <dbReference type="EC" id="2.7.7.7"/>
    </reaction>
</comment>
<dbReference type="CDD" id="cd18137">
    <property type="entry name" value="HLD_clamp_pol_III_gamma_tau"/>
    <property type="match status" value="1"/>
</dbReference>
<evidence type="ECO:0000256" key="5">
    <source>
        <dbReference type="ARBA" id="ARBA00022723"/>
    </source>
</evidence>
<dbReference type="Pfam" id="PF12170">
    <property type="entry name" value="DNA_pol3_tau_5"/>
    <property type="match status" value="1"/>
</dbReference>
<feature type="domain" description="AAA+ ATPase" evidence="13">
    <location>
        <begin position="37"/>
        <end position="178"/>
    </location>
</feature>
<comment type="similarity">
    <text evidence="1 11">Belongs to the DnaX/STICHEL family.</text>
</comment>
<dbReference type="InterPro" id="IPR008921">
    <property type="entry name" value="DNA_pol3_clamp-load_cplx_C"/>
</dbReference>
<dbReference type="InterPro" id="IPR027417">
    <property type="entry name" value="P-loop_NTPase"/>
</dbReference>
<dbReference type="InterPro" id="IPR012763">
    <property type="entry name" value="DNA_pol_III_sug/sutau_N"/>
</dbReference>
<keyword evidence="9 11" id="KW-0239">DNA-directed DNA polymerase</keyword>
<evidence type="ECO:0000256" key="7">
    <source>
        <dbReference type="ARBA" id="ARBA00022833"/>
    </source>
</evidence>
<dbReference type="NCBIfam" id="TIGR02397">
    <property type="entry name" value="dnaX_nterm"/>
    <property type="match status" value="1"/>
</dbReference>
<gene>
    <name evidence="11 14" type="primary">dnaX</name>
    <name evidence="14" type="ORF">KB893_010925</name>
</gene>
<evidence type="ECO:0000313" key="15">
    <source>
        <dbReference type="Proteomes" id="UP000675747"/>
    </source>
</evidence>
<dbReference type="InterPro" id="IPR021029">
    <property type="entry name" value="DNA_pol_III_tau_dom-5"/>
</dbReference>
<evidence type="ECO:0000256" key="1">
    <source>
        <dbReference type="ARBA" id="ARBA00006360"/>
    </source>
</evidence>
<keyword evidence="4 11" id="KW-0235">DNA replication</keyword>
<dbReference type="PANTHER" id="PTHR11669:SF0">
    <property type="entry name" value="PROTEIN STICHEL-LIKE 2"/>
    <property type="match status" value="1"/>
</dbReference>
<dbReference type="InterPro" id="IPR045085">
    <property type="entry name" value="HLD_clamp_pol_III_gamma_tau"/>
</dbReference>
<dbReference type="Pfam" id="PF22608">
    <property type="entry name" value="DNAX_ATPase_lid"/>
    <property type="match status" value="1"/>
</dbReference>
<keyword evidence="5" id="KW-0479">Metal-binding</keyword>
<dbReference type="Gene3D" id="3.30.300.150">
    <property type="entry name" value="DNA polymerase III, tau subunit, domain V"/>
    <property type="match status" value="1"/>
</dbReference>
<dbReference type="Pfam" id="PF13177">
    <property type="entry name" value="DNA_pol3_delta2"/>
    <property type="match status" value="1"/>
</dbReference>
<dbReference type="GO" id="GO:0005524">
    <property type="term" value="F:ATP binding"/>
    <property type="evidence" value="ECO:0007669"/>
    <property type="project" value="UniProtKB-KW"/>
</dbReference>
<dbReference type="InterPro" id="IPR038249">
    <property type="entry name" value="PolIII_tau_V_sf"/>
</dbReference>
<dbReference type="SUPFAM" id="SSF48019">
    <property type="entry name" value="post-AAA+ oligomerization domain-like"/>
    <property type="match status" value="1"/>
</dbReference>
<dbReference type="Gene3D" id="1.20.272.10">
    <property type="match status" value="1"/>
</dbReference>
<dbReference type="InterPro" id="IPR022754">
    <property type="entry name" value="DNA_pol_III_gamma-3"/>
</dbReference>
<keyword evidence="8 11" id="KW-0067">ATP-binding</keyword>
<dbReference type="SUPFAM" id="SSF52540">
    <property type="entry name" value="P-loop containing nucleoside triphosphate hydrolases"/>
    <property type="match status" value="1"/>
</dbReference>
<evidence type="ECO:0000256" key="4">
    <source>
        <dbReference type="ARBA" id="ARBA00022705"/>
    </source>
</evidence>
<protein>
    <recommendedName>
        <fullName evidence="11">DNA polymerase III subunit gamma/tau</fullName>
        <ecNumber evidence="11">2.7.7.7</ecNumber>
    </recommendedName>
</protein>
<evidence type="ECO:0000256" key="6">
    <source>
        <dbReference type="ARBA" id="ARBA00022741"/>
    </source>
</evidence>
<dbReference type="SMART" id="SM00382">
    <property type="entry name" value="AAA"/>
    <property type="match status" value="1"/>
</dbReference>
<dbReference type="Gene3D" id="3.40.50.300">
    <property type="entry name" value="P-loop containing nucleotide triphosphate hydrolases"/>
    <property type="match status" value="1"/>
</dbReference>
<dbReference type="CDD" id="cd00009">
    <property type="entry name" value="AAA"/>
    <property type="match status" value="1"/>
</dbReference>
<evidence type="ECO:0000256" key="11">
    <source>
        <dbReference type="RuleBase" id="RU364063"/>
    </source>
</evidence>
<dbReference type="NCBIfam" id="NF005942">
    <property type="entry name" value="PRK07994.1"/>
    <property type="match status" value="1"/>
</dbReference>
<dbReference type="FunFam" id="1.20.272.10:FF:000003">
    <property type="entry name" value="DNA polymerase III subunit gamma/tau"/>
    <property type="match status" value="1"/>
</dbReference>
<dbReference type="FunFam" id="1.10.8.60:FF:000013">
    <property type="entry name" value="DNA polymerase III subunit gamma/tau"/>
    <property type="match status" value="1"/>
</dbReference>
<comment type="subunit">
    <text evidence="11">DNA polymerase III contains a core (composed of alpha, epsilon and theta chains) that associates with a tau subunit. This core dimerizes to form the POLIII' complex. PolIII' associates with the gamma complex (composed of gamma, delta, delta', psi and chi chains) and with the beta chain to form the complete DNA polymerase III complex.</text>
</comment>
<evidence type="ECO:0000256" key="12">
    <source>
        <dbReference type="SAM" id="MobiDB-lite"/>
    </source>
</evidence>
<proteinExistence type="inferred from homology"/>
<evidence type="ECO:0000313" key="14">
    <source>
        <dbReference type="EMBL" id="MBS7457647.1"/>
    </source>
</evidence>
<dbReference type="GO" id="GO:0009360">
    <property type="term" value="C:DNA polymerase III complex"/>
    <property type="evidence" value="ECO:0007669"/>
    <property type="project" value="InterPro"/>
</dbReference>
<accession>A0AAP2CBT1</accession>
<dbReference type="Gene3D" id="1.10.8.60">
    <property type="match status" value="1"/>
</dbReference>
<dbReference type="FunFam" id="3.40.50.300:FF:000014">
    <property type="entry name" value="DNA polymerase III subunit gamma/tau"/>
    <property type="match status" value="1"/>
</dbReference>
<feature type="region of interest" description="Disordered" evidence="12">
    <location>
        <begin position="397"/>
        <end position="439"/>
    </location>
</feature>
<name>A0AAP2CBT1_9GAMM</name>
<evidence type="ECO:0000256" key="10">
    <source>
        <dbReference type="ARBA" id="ARBA00049244"/>
    </source>
</evidence>
<reference evidence="14 15" key="1">
    <citation type="journal article" date="2021" name="Microbiol. Resour. Announc.">
        <title>Draft Genome Sequence of Coralloluteibacterium stylophorae LMG 29479T.</title>
        <authorList>
            <person name="Karlyshev A.V."/>
            <person name="Kudryashova E.B."/>
            <person name="Ariskina E.V."/>
            <person name="Conroy A.P."/>
            <person name="Abidueva E.Y."/>
        </authorList>
    </citation>
    <scope>NUCLEOTIDE SEQUENCE [LARGE SCALE GENOMIC DNA]</scope>
    <source>
        <strain evidence="14 15">LMG 29479</strain>
    </source>
</reference>
<dbReference type="Pfam" id="PF12169">
    <property type="entry name" value="DNA_pol3_gamma3"/>
    <property type="match status" value="1"/>
</dbReference>
<dbReference type="AlphaFoldDB" id="A0AAP2CBT1"/>
<dbReference type="PANTHER" id="PTHR11669">
    <property type="entry name" value="REPLICATION FACTOR C / DNA POLYMERASE III GAMMA-TAU SUBUNIT"/>
    <property type="match status" value="1"/>
</dbReference>
<keyword evidence="7" id="KW-0862">Zinc</keyword>
<organism evidence="14 15">
    <name type="scientific">Coralloluteibacterium stylophorae</name>
    <dbReference type="NCBI Taxonomy" id="1776034"/>
    <lineage>
        <taxon>Bacteria</taxon>
        <taxon>Pseudomonadati</taxon>
        <taxon>Pseudomonadota</taxon>
        <taxon>Gammaproteobacteria</taxon>
        <taxon>Lysobacterales</taxon>
        <taxon>Lysobacteraceae</taxon>
        <taxon>Coralloluteibacterium</taxon>
    </lineage>
</organism>
<dbReference type="RefSeq" id="WP_213173702.1">
    <property type="nucleotide sequence ID" value="NZ_JAGQFT020000006.1"/>
</dbReference>
<dbReference type="GO" id="GO:0003677">
    <property type="term" value="F:DNA binding"/>
    <property type="evidence" value="ECO:0007669"/>
    <property type="project" value="InterPro"/>
</dbReference>
<evidence type="ECO:0000259" key="13">
    <source>
        <dbReference type="SMART" id="SM00382"/>
    </source>
</evidence>
<evidence type="ECO:0000256" key="2">
    <source>
        <dbReference type="ARBA" id="ARBA00022679"/>
    </source>
</evidence>